<sequence>MPWRCDRCVVCAECLRKIDVETEIMAPLVNRIRARNNSYVILDIPGFADQRPDSADHGQIHEQQPDYSVGQINLILAIVVPMALGPSINYVTRWEVGVGGDQQNVSNNEQVKSFVTSNPKYENEKGLCLVLSNFKIWDRALVSRRFLWICSLALGLVTLVLMLWPFRVYSDSGPATALLHTEIVSYNYGGAIIERQHGVLVTKHDAYTPDSVLPYPAVYGRTNPFSPPPGVSLRSKSCVGITCTYHISMTGPAHNMLTIWPRQDVNLTSWSLSAAPRPADARGPPVYVLIHNTATYSGQFVPLNVTLNFVIGTPPVSAGRGCVSSRAQATRPQDNTAGSTAW</sequence>
<dbReference type="OrthoDB" id="76293at2759"/>
<keyword evidence="3" id="KW-1133">Transmembrane helix</keyword>
<keyword evidence="3" id="KW-0812">Transmembrane</keyword>
<dbReference type="InterPro" id="IPR053973">
    <property type="entry name" value="ERMP1-like_C"/>
</dbReference>
<name>A0A4C1ZXH3_EUMVA</name>
<evidence type="ECO:0000313" key="6">
    <source>
        <dbReference type="Proteomes" id="UP000299102"/>
    </source>
</evidence>
<reference evidence="5 6" key="1">
    <citation type="journal article" date="2019" name="Commun. Biol.">
        <title>The bagworm genome reveals a unique fibroin gene that provides high tensile strength.</title>
        <authorList>
            <person name="Kono N."/>
            <person name="Nakamura H."/>
            <person name="Ohtoshi R."/>
            <person name="Tomita M."/>
            <person name="Numata K."/>
            <person name="Arakawa K."/>
        </authorList>
    </citation>
    <scope>NUCLEOTIDE SEQUENCE [LARGE SCALE GENOMIC DNA]</scope>
</reference>
<keyword evidence="6" id="KW-1185">Reference proteome</keyword>
<feature type="region of interest" description="Disordered" evidence="2">
    <location>
        <begin position="321"/>
        <end position="342"/>
    </location>
</feature>
<evidence type="ECO:0000256" key="2">
    <source>
        <dbReference type="SAM" id="MobiDB-lite"/>
    </source>
</evidence>
<dbReference type="Pfam" id="PF22248">
    <property type="entry name" value="ERMP1_C"/>
    <property type="match status" value="1"/>
</dbReference>
<dbReference type="AlphaFoldDB" id="A0A4C1ZXH3"/>
<protein>
    <recommendedName>
        <fullName evidence="4">Endoplasmic reticulum metallopeptidase 1-like C-terminal domain-containing protein</fullName>
    </recommendedName>
</protein>
<evidence type="ECO:0000259" key="4">
    <source>
        <dbReference type="Pfam" id="PF22248"/>
    </source>
</evidence>
<evidence type="ECO:0000256" key="3">
    <source>
        <dbReference type="SAM" id="Phobius"/>
    </source>
</evidence>
<evidence type="ECO:0000256" key="1">
    <source>
        <dbReference type="ARBA" id="ARBA00010918"/>
    </source>
</evidence>
<dbReference type="EMBL" id="BGZK01002202">
    <property type="protein sequence ID" value="GBP91729.1"/>
    <property type="molecule type" value="Genomic_DNA"/>
</dbReference>
<feature type="transmembrane region" description="Helical" evidence="3">
    <location>
        <begin position="146"/>
        <end position="166"/>
    </location>
</feature>
<keyword evidence="3" id="KW-0472">Membrane</keyword>
<comment type="similarity">
    <text evidence="1">Belongs to the peptidase M28 family.</text>
</comment>
<organism evidence="5 6">
    <name type="scientific">Eumeta variegata</name>
    <name type="common">Bagworm moth</name>
    <name type="synonym">Eumeta japonica</name>
    <dbReference type="NCBI Taxonomy" id="151549"/>
    <lineage>
        <taxon>Eukaryota</taxon>
        <taxon>Metazoa</taxon>
        <taxon>Ecdysozoa</taxon>
        <taxon>Arthropoda</taxon>
        <taxon>Hexapoda</taxon>
        <taxon>Insecta</taxon>
        <taxon>Pterygota</taxon>
        <taxon>Neoptera</taxon>
        <taxon>Endopterygota</taxon>
        <taxon>Lepidoptera</taxon>
        <taxon>Glossata</taxon>
        <taxon>Ditrysia</taxon>
        <taxon>Tineoidea</taxon>
        <taxon>Psychidae</taxon>
        <taxon>Oiketicinae</taxon>
        <taxon>Eumeta</taxon>
    </lineage>
</organism>
<comment type="caution">
    <text evidence="5">The sequence shown here is derived from an EMBL/GenBank/DDBJ whole genome shotgun (WGS) entry which is preliminary data.</text>
</comment>
<feature type="domain" description="Endoplasmic reticulum metallopeptidase 1-like C-terminal" evidence="4">
    <location>
        <begin position="228"/>
        <end position="309"/>
    </location>
</feature>
<evidence type="ECO:0000313" key="5">
    <source>
        <dbReference type="EMBL" id="GBP91729.1"/>
    </source>
</evidence>
<accession>A0A4C1ZXH3</accession>
<dbReference type="Proteomes" id="UP000299102">
    <property type="component" value="Unassembled WGS sequence"/>
</dbReference>
<gene>
    <name evidence="5" type="ORF">EVAR_92006_1</name>
</gene>
<proteinExistence type="inferred from homology"/>
<feature type="compositionally biased region" description="Polar residues" evidence="2">
    <location>
        <begin position="325"/>
        <end position="342"/>
    </location>
</feature>